<evidence type="ECO:0000256" key="8">
    <source>
        <dbReference type="ARBA" id="ARBA00023136"/>
    </source>
</evidence>
<keyword evidence="6 10" id="KW-0812">Transmembrane</keyword>
<keyword evidence="7 10" id="KW-1133">Transmembrane helix</keyword>
<comment type="caution">
    <text evidence="12">The sequence shown here is derived from an EMBL/GenBank/DDBJ whole genome shotgun (WGS) entry which is preliminary data.</text>
</comment>
<proteinExistence type="inferred from homology"/>
<dbReference type="GO" id="GO:0016020">
    <property type="term" value="C:membrane"/>
    <property type="evidence" value="ECO:0007669"/>
    <property type="project" value="InterPro"/>
</dbReference>
<evidence type="ECO:0000259" key="11">
    <source>
        <dbReference type="Pfam" id="PF02366"/>
    </source>
</evidence>
<reference evidence="12 13" key="1">
    <citation type="journal article" name="Sci. Rep.">
        <title>Genome-scale phylogenetic analyses confirm Olpidium as the closest living zoosporic fungus to the non-flagellated, terrestrial fungi.</title>
        <authorList>
            <person name="Chang Y."/>
            <person name="Rochon D."/>
            <person name="Sekimoto S."/>
            <person name="Wang Y."/>
            <person name="Chovatia M."/>
            <person name="Sandor L."/>
            <person name="Salamov A."/>
            <person name="Grigoriev I.V."/>
            <person name="Stajich J.E."/>
            <person name="Spatafora J.W."/>
        </authorList>
    </citation>
    <scope>NUCLEOTIDE SEQUENCE [LARGE SCALE GENOMIC DNA]</scope>
    <source>
        <strain evidence="12">S191</strain>
    </source>
</reference>
<dbReference type="Proteomes" id="UP000673691">
    <property type="component" value="Unassembled WGS sequence"/>
</dbReference>
<evidence type="ECO:0000256" key="7">
    <source>
        <dbReference type="ARBA" id="ARBA00022989"/>
    </source>
</evidence>
<dbReference type="GO" id="GO:0004169">
    <property type="term" value="F:dolichyl-phosphate-mannose-protein mannosyltransferase activity"/>
    <property type="evidence" value="ECO:0007669"/>
    <property type="project" value="TreeGrafter"/>
</dbReference>
<dbReference type="InterPro" id="IPR003342">
    <property type="entry name" value="ArnT-like_N"/>
</dbReference>
<evidence type="ECO:0000256" key="9">
    <source>
        <dbReference type="SAM" id="MobiDB-lite"/>
    </source>
</evidence>
<accession>A0A8H7ZXJ4</accession>
<feature type="compositionally biased region" description="Low complexity" evidence="9">
    <location>
        <begin position="24"/>
        <end position="40"/>
    </location>
</feature>
<feature type="domain" description="ArnT-like N-terminal" evidence="11">
    <location>
        <begin position="149"/>
        <end position="270"/>
    </location>
</feature>
<comment type="pathway">
    <text evidence="2">Protein modification; protein glycosylation.</text>
</comment>
<evidence type="ECO:0000256" key="10">
    <source>
        <dbReference type="SAM" id="Phobius"/>
    </source>
</evidence>
<name>A0A8H7ZXJ4_9FUNG</name>
<dbReference type="Pfam" id="PF02366">
    <property type="entry name" value="PMT"/>
    <property type="match status" value="1"/>
</dbReference>
<evidence type="ECO:0000256" key="2">
    <source>
        <dbReference type="ARBA" id="ARBA00004922"/>
    </source>
</evidence>
<keyword evidence="13" id="KW-1185">Reference proteome</keyword>
<dbReference type="OrthoDB" id="292747at2759"/>
<dbReference type="UniPathway" id="UPA00378"/>
<evidence type="ECO:0000313" key="13">
    <source>
        <dbReference type="Proteomes" id="UP000673691"/>
    </source>
</evidence>
<dbReference type="EMBL" id="JAEFCI010004007">
    <property type="protein sequence ID" value="KAG5461206.1"/>
    <property type="molecule type" value="Genomic_DNA"/>
</dbReference>
<gene>
    <name evidence="12" type="ORF">BJ554DRAFT_6633</name>
</gene>
<comment type="subcellular location">
    <subcellularLocation>
        <location evidence="1">Endomembrane system</location>
        <topology evidence="1">Multi-pass membrane protein</topology>
    </subcellularLocation>
</comment>
<protein>
    <submittedName>
        <fullName evidence="12">Dolichyl-phosphate-mannose-protein mannosyltransferase-domain-containing protein</fullName>
    </submittedName>
</protein>
<keyword evidence="8 10" id="KW-0472">Membrane</keyword>
<evidence type="ECO:0000256" key="1">
    <source>
        <dbReference type="ARBA" id="ARBA00004127"/>
    </source>
</evidence>
<feature type="region of interest" description="Disordered" evidence="9">
    <location>
        <begin position="1"/>
        <end position="47"/>
    </location>
</feature>
<dbReference type="GO" id="GO:0005783">
    <property type="term" value="C:endoplasmic reticulum"/>
    <property type="evidence" value="ECO:0007669"/>
    <property type="project" value="TreeGrafter"/>
</dbReference>
<feature type="region of interest" description="Disordered" evidence="9">
    <location>
        <begin position="66"/>
        <end position="87"/>
    </location>
</feature>
<feature type="transmembrane region" description="Helical" evidence="10">
    <location>
        <begin position="187"/>
        <end position="209"/>
    </location>
</feature>
<sequence>MAKAEPSFRKRAPPKSEKNADVPSSGGAAAGRGAAEQDSAALRDVPANRRKALKVRAERPKARFFGSGVIPGRRRNSNEAGQRGSGTFPGFRGKLRFRGAGLLLPGLPVFAAARRARTADRPHPPPQVLGAANVIDNVTSTNDRILLAVITVLAILTRFWKIHEPAQVVFDEVHFGKFASYYLRRTYFFDVHPPLAKLMLAGVGFFLGYDGHYAFDSIGGDYVKENVPYVGLRSLSAALSSFTVPFVYLTLRHSGLAKATASVGAFFVLFGA</sequence>
<feature type="transmembrane region" description="Helical" evidence="10">
    <location>
        <begin position="229"/>
        <end position="251"/>
    </location>
</feature>
<dbReference type="AlphaFoldDB" id="A0A8H7ZXJ4"/>
<evidence type="ECO:0000256" key="6">
    <source>
        <dbReference type="ARBA" id="ARBA00022692"/>
    </source>
</evidence>
<evidence type="ECO:0000256" key="5">
    <source>
        <dbReference type="ARBA" id="ARBA00022679"/>
    </source>
</evidence>
<organism evidence="12 13">
    <name type="scientific">Olpidium bornovanus</name>
    <dbReference type="NCBI Taxonomy" id="278681"/>
    <lineage>
        <taxon>Eukaryota</taxon>
        <taxon>Fungi</taxon>
        <taxon>Fungi incertae sedis</taxon>
        <taxon>Olpidiomycota</taxon>
        <taxon>Olpidiomycotina</taxon>
        <taxon>Olpidiomycetes</taxon>
        <taxon>Olpidiales</taxon>
        <taxon>Olpidiaceae</taxon>
        <taxon>Olpidium</taxon>
    </lineage>
</organism>
<evidence type="ECO:0000256" key="3">
    <source>
        <dbReference type="ARBA" id="ARBA00007222"/>
    </source>
</evidence>
<dbReference type="InterPro" id="IPR027005">
    <property type="entry name" value="PMT-like"/>
</dbReference>
<evidence type="ECO:0000256" key="4">
    <source>
        <dbReference type="ARBA" id="ARBA00022676"/>
    </source>
</evidence>
<dbReference type="PANTHER" id="PTHR10050">
    <property type="entry name" value="DOLICHYL-PHOSPHATE-MANNOSE--PROTEIN MANNOSYLTRANSFERASE"/>
    <property type="match status" value="1"/>
</dbReference>
<comment type="similarity">
    <text evidence="3">Belongs to the glycosyltransferase 39 family.</text>
</comment>
<keyword evidence="5" id="KW-0808">Transferase</keyword>
<evidence type="ECO:0000313" key="12">
    <source>
        <dbReference type="EMBL" id="KAG5461206.1"/>
    </source>
</evidence>
<dbReference type="PANTHER" id="PTHR10050:SF51">
    <property type="entry name" value="PROTEIN O-MANNOSYL-TRANSFERASE 1"/>
    <property type="match status" value="1"/>
</dbReference>
<keyword evidence="4 12" id="KW-0328">Glycosyltransferase</keyword>